<proteinExistence type="predicted"/>
<evidence type="ECO:0000313" key="1">
    <source>
        <dbReference type="EMBL" id="VDP84758.1"/>
    </source>
</evidence>
<organism evidence="1 2">
    <name type="scientific">Schistosoma mattheei</name>
    <dbReference type="NCBI Taxonomy" id="31246"/>
    <lineage>
        <taxon>Eukaryota</taxon>
        <taxon>Metazoa</taxon>
        <taxon>Spiralia</taxon>
        <taxon>Lophotrochozoa</taxon>
        <taxon>Platyhelminthes</taxon>
        <taxon>Trematoda</taxon>
        <taxon>Digenea</taxon>
        <taxon>Strigeidida</taxon>
        <taxon>Schistosomatoidea</taxon>
        <taxon>Schistosomatidae</taxon>
        <taxon>Schistosoma</taxon>
    </lineage>
</organism>
<dbReference type="AlphaFoldDB" id="A0A183Q457"/>
<accession>A0A183Q457</accession>
<reference evidence="1 2" key="1">
    <citation type="submission" date="2018-11" db="EMBL/GenBank/DDBJ databases">
        <authorList>
            <consortium name="Pathogen Informatics"/>
        </authorList>
    </citation>
    <scope>NUCLEOTIDE SEQUENCE [LARGE SCALE GENOMIC DNA]</scope>
    <source>
        <strain>Denwood</strain>
        <strain evidence="2">Zambia</strain>
    </source>
</reference>
<evidence type="ECO:0000313" key="2">
    <source>
        <dbReference type="Proteomes" id="UP000269396"/>
    </source>
</evidence>
<name>A0A183Q457_9TREM</name>
<gene>
    <name evidence="1" type="ORF">SMTD_LOCUS21393</name>
</gene>
<dbReference type="Proteomes" id="UP000269396">
    <property type="component" value="Unassembled WGS sequence"/>
</dbReference>
<sequence length="151" mass="17217">MYIPALLDSVAQVICLEGLGSPNFGQNIYAHVSKPPKEGSFLYHFLKALNVASQLHSFPNENNNNNNHILMDLSNQTTLHYGTVHSAVLARNTRVILEALLRVLYDIHSNQSIIMNISPIVESHVNLFIFSLFCSFVYWLKMFCSQMLWYV</sequence>
<dbReference type="EMBL" id="UZAL01047181">
    <property type="protein sequence ID" value="VDP84758.1"/>
    <property type="molecule type" value="Genomic_DNA"/>
</dbReference>
<dbReference type="STRING" id="31246.A0A183Q457"/>
<keyword evidence="2" id="KW-1185">Reference proteome</keyword>
<protein>
    <submittedName>
        <fullName evidence="1">Uncharacterized protein</fullName>
    </submittedName>
</protein>